<organism evidence="3 4">
    <name type="scientific">Tribonema minus</name>
    <dbReference type="NCBI Taxonomy" id="303371"/>
    <lineage>
        <taxon>Eukaryota</taxon>
        <taxon>Sar</taxon>
        <taxon>Stramenopiles</taxon>
        <taxon>Ochrophyta</taxon>
        <taxon>PX clade</taxon>
        <taxon>Xanthophyceae</taxon>
        <taxon>Tribonematales</taxon>
        <taxon>Tribonemataceae</taxon>
        <taxon>Tribonema</taxon>
    </lineage>
</organism>
<feature type="compositionally biased region" description="Basic and acidic residues" evidence="1">
    <location>
        <begin position="1"/>
        <end position="12"/>
    </location>
</feature>
<dbReference type="EMBL" id="JAFCMP010000223">
    <property type="protein sequence ID" value="KAG5183130.1"/>
    <property type="molecule type" value="Genomic_DNA"/>
</dbReference>
<dbReference type="AlphaFoldDB" id="A0A836CE59"/>
<name>A0A836CE59_9STRA</name>
<comment type="caution">
    <text evidence="3">The sequence shown here is derived from an EMBL/GenBank/DDBJ whole genome shotgun (WGS) entry which is preliminary data.</text>
</comment>
<evidence type="ECO:0000259" key="2">
    <source>
        <dbReference type="Pfam" id="PF14311"/>
    </source>
</evidence>
<dbReference type="Pfam" id="PF14311">
    <property type="entry name" value="DUF4379"/>
    <property type="match status" value="3"/>
</dbReference>
<protein>
    <recommendedName>
        <fullName evidence="2">Treble clef zinc finger domain-containing protein</fullName>
    </recommendedName>
</protein>
<sequence>MWAIGSKRDAGRRTSPLAKKPKGSCTRTRGVCGDADCANCFPRSFAAYADSSKVACWSARNELLPRQVAFASNKKYWFQCDGNCGGHDFSSALYSITGVNQSWCPYCAGQQLCEDADCAWCFDRSFAAFADTAKVACWSKRNLWQPRQFALASRSKCWFQCDGNCGGHHFLSALNHITSAEGCWCPYCAGRQLCEDADCAWCFDRSFAAFADTAKVACWSERNPRQPRQVELASNKKFWFQCDGKCGGHHFSSALNSITGANQRWCPYCAGQQLCEDADCTWCFDRSFAAFVDTAKVACWSDRNSRLPRQVAMASGDKYWFQCDGNCGGHDFSSALNSITGANQSWCPYCAGRQLCEDADCAWCFDRSFAAFADKAKDELRRGHHKTPDGPMCHAHYIRSPHATTQQRAKISLEMHFIASMELVCKDRPGGYTWAEPSSWDCAVLPGLAFKPDLMWAFDADGNIFSTTGACKLSVPMVRVIILEVLEVGIAQHSAARTVSDIEREARIRGSLTGILVDFVYVTVAAYKHPSAHPDDKFFAKGCATDPEAGKDYEYHVVPCRQAAWEARVRAAVEALDRANGKLTGATVVHIQALQR</sequence>
<evidence type="ECO:0000256" key="1">
    <source>
        <dbReference type="SAM" id="MobiDB-lite"/>
    </source>
</evidence>
<dbReference type="InterPro" id="IPR025487">
    <property type="entry name" value="DUF4379"/>
</dbReference>
<keyword evidence="4" id="KW-1185">Reference proteome</keyword>
<feature type="domain" description="Treble clef zinc finger" evidence="2">
    <location>
        <begin position="222"/>
        <end position="271"/>
    </location>
</feature>
<feature type="domain" description="Treble clef zinc finger" evidence="2">
    <location>
        <begin position="60"/>
        <end position="109"/>
    </location>
</feature>
<evidence type="ECO:0000313" key="3">
    <source>
        <dbReference type="EMBL" id="KAG5183130.1"/>
    </source>
</evidence>
<accession>A0A836CE59</accession>
<evidence type="ECO:0000313" key="4">
    <source>
        <dbReference type="Proteomes" id="UP000664859"/>
    </source>
</evidence>
<reference evidence="3" key="1">
    <citation type="submission" date="2021-02" db="EMBL/GenBank/DDBJ databases">
        <title>First Annotated Genome of the Yellow-green Alga Tribonema minus.</title>
        <authorList>
            <person name="Mahan K.M."/>
        </authorList>
    </citation>
    <scope>NUCLEOTIDE SEQUENCE</scope>
    <source>
        <strain evidence="3">UTEX B ZZ1240</strain>
    </source>
</reference>
<feature type="region of interest" description="Disordered" evidence="1">
    <location>
        <begin position="1"/>
        <end position="27"/>
    </location>
</feature>
<feature type="domain" description="Treble clef zinc finger" evidence="2">
    <location>
        <begin position="300"/>
        <end position="353"/>
    </location>
</feature>
<proteinExistence type="predicted"/>
<dbReference type="Proteomes" id="UP000664859">
    <property type="component" value="Unassembled WGS sequence"/>
</dbReference>
<gene>
    <name evidence="3" type="ORF">JKP88DRAFT_273108</name>
</gene>